<dbReference type="HOGENOM" id="CLU_130239_0_0_2"/>
<feature type="domain" description="Oxidoreductase molybdopterin-binding" evidence="2">
    <location>
        <begin position="42"/>
        <end position="124"/>
    </location>
</feature>
<gene>
    <name evidence="3" type="ordered locus">NP_1534A</name>
</gene>
<evidence type="ECO:0000259" key="2">
    <source>
        <dbReference type="Pfam" id="PF00174"/>
    </source>
</evidence>
<reference evidence="3 4" key="1">
    <citation type="journal article" date="2005" name="Genome Res.">
        <title>Living with two extremes: conclusions from the genome sequence of Natronomonas pharaonis.</title>
        <authorList>
            <person name="Falb M."/>
            <person name="Pfeiffer F."/>
            <person name="Palm P."/>
            <person name="Rodewald K."/>
            <person name="Hickmann V."/>
            <person name="Tittor J."/>
            <person name="Oesterhelt D."/>
        </authorList>
    </citation>
    <scope>NUCLEOTIDE SEQUENCE [LARGE SCALE GENOMIC DNA]</scope>
    <source>
        <strain evidence="4">ATCC 35678 / DSM 2160 / CIP 103997 / JCM 8858 / NBRC 14720 / NCIMB 2260 / Gabara</strain>
    </source>
</reference>
<feature type="compositionally biased region" description="Basic and acidic residues" evidence="1">
    <location>
        <begin position="135"/>
        <end position="144"/>
    </location>
</feature>
<dbReference type="eggNOG" id="arCOG00264">
    <property type="taxonomic scope" value="Archaea"/>
</dbReference>
<dbReference type="Pfam" id="PF00174">
    <property type="entry name" value="Oxidored_molyb"/>
    <property type="match status" value="1"/>
</dbReference>
<dbReference type="EnsemblBacteria" id="CAI48858">
    <property type="protein sequence ID" value="CAI48858"/>
    <property type="gene ID" value="NP_1534A"/>
</dbReference>
<dbReference type="RefSeq" id="WP_011322492.1">
    <property type="nucleotide sequence ID" value="NC_007426.1"/>
</dbReference>
<dbReference type="Proteomes" id="UP000002698">
    <property type="component" value="Chromosome"/>
</dbReference>
<dbReference type="AlphaFoldDB" id="A0A1U7EV26"/>
<protein>
    <submittedName>
        <fullName evidence="3">Molybdopterin-binding domain protein</fullName>
    </submittedName>
</protein>
<dbReference type="SUPFAM" id="SSF56524">
    <property type="entry name" value="Oxidoreductase molybdopterin-binding domain"/>
    <property type="match status" value="1"/>
</dbReference>
<dbReference type="EMBL" id="CR936257">
    <property type="protein sequence ID" value="CAI48858.1"/>
    <property type="molecule type" value="Genomic_DNA"/>
</dbReference>
<evidence type="ECO:0000313" key="4">
    <source>
        <dbReference type="Proteomes" id="UP000002698"/>
    </source>
</evidence>
<keyword evidence="4" id="KW-1185">Reference proteome</keyword>
<dbReference type="Gene3D" id="3.90.420.10">
    <property type="entry name" value="Oxidoreductase, molybdopterin-binding domain"/>
    <property type="match status" value="1"/>
</dbReference>
<proteinExistence type="predicted"/>
<organism evidence="3 4">
    <name type="scientific">Natronomonas pharaonis (strain ATCC 35678 / DSM 2160 / CIP 103997 / JCM 8858 / NBRC 14720 / NCIMB 2260 / Gabara)</name>
    <name type="common">Halobacterium pharaonis</name>
    <dbReference type="NCBI Taxonomy" id="348780"/>
    <lineage>
        <taxon>Archaea</taxon>
        <taxon>Methanobacteriati</taxon>
        <taxon>Methanobacteriota</taxon>
        <taxon>Stenosarchaea group</taxon>
        <taxon>Halobacteria</taxon>
        <taxon>Halobacteriales</taxon>
        <taxon>Natronomonadaceae</taxon>
        <taxon>Natronomonas</taxon>
    </lineage>
</organism>
<evidence type="ECO:0000256" key="1">
    <source>
        <dbReference type="SAM" id="MobiDB-lite"/>
    </source>
</evidence>
<sequence length="144" mass="15454">MSDQFDTLDRSHVAGDAGGDLRALAERHGLDTLDRETACSSGEPIEGRWRGVPLSALLDAADPEATHLVVEAADGFRVCVPVADALFGILAVERLDAPDEGLPRLVVPSVDGPRMAKHVRRLDTERLPPGTEPETLERLAPDSE</sequence>
<name>A0A1U7EV26_NATPD</name>
<dbReference type="InterPro" id="IPR036374">
    <property type="entry name" value="OxRdtase_Mopterin-bd_sf"/>
</dbReference>
<dbReference type="STRING" id="348780.NP_1534A"/>
<dbReference type="GeneID" id="3701173"/>
<dbReference type="OrthoDB" id="271771at2157"/>
<dbReference type="KEGG" id="nph:NP_1534A"/>
<evidence type="ECO:0000313" key="3">
    <source>
        <dbReference type="EMBL" id="CAI48858.1"/>
    </source>
</evidence>
<dbReference type="InterPro" id="IPR000572">
    <property type="entry name" value="OxRdtase_Mopterin-bd_dom"/>
</dbReference>
<feature type="region of interest" description="Disordered" evidence="1">
    <location>
        <begin position="122"/>
        <end position="144"/>
    </location>
</feature>
<accession>A0A1U7EV26</accession>